<organism evidence="2 3">
    <name type="scientific">Nitrospirillum amazonense</name>
    <dbReference type="NCBI Taxonomy" id="28077"/>
    <lineage>
        <taxon>Bacteria</taxon>
        <taxon>Pseudomonadati</taxon>
        <taxon>Pseudomonadota</taxon>
        <taxon>Alphaproteobacteria</taxon>
        <taxon>Rhodospirillales</taxon>
        <taxon>Azospirillaceae</taxon>
        <taxon>Nitrospirillum</taxon>
    </lineage>
</organism>
<dbReference type="InterPro" id="IPR013022">
    <property type="entry name" value="Xyl_isomerase-like_TIM-brl"/>
</dbReference>
<dbReference type="OrthoDB" id="3615236at2"/>
<dbReference type="GO" id="GO:0016853">
    <property type="term" value="F:isomerase activity"/>
    <property type="evidence" value="ECO:0007669"/>
    <property type="project" value="UniProtKB-KW"/>
</dbReference>
<protein>
    <submittedName>
        <fullName evidence="2">Xylose isomerase-like TIM barrel protein</fullName>
    </submittedName>
</protein>
<dbReference type="InterPro" id="IPR036237">
    <property type="entry name" value="Xyl_isomerase-like_sf"/>
</dbReference>
<dbReference type="AlphaFoldDB" id="A0A560HK82"/>
<comment type="caution">
    <text evidence="2">The sequence shown here is derived from an EMBL/GenBank/DDBJ whole genome shotgun (WGS) entry which is preliminary data.</text>
</comment>
<dbReference type="Gene3D" id="3.20.20.150">
    <property type="entry name" value="Divalent-metal-dependent TIM barrel enzymes"/>
    <property type="match status" value="1"/>
</dbReference>
<proteinExistence type="predicted"/>
<reference evidence="2 3" key="1">
    <citation type="submission" date="2019-06" db="EMBL/GenBank/DDBJ databases">
        <title>Genomic Encyclopedia of Type Strains, Phase IV (KMG-V): Genome sequencing to study the core and pangenomes of soil and plant-associated prokaryotes.</title>
        <authorList>
            <person name="Whitman W."/>
        </authorList>
    </citation>
    <scope>NUCLEOTIDE SEQUENCE [LARGE SCALE GENOMIC DNA]</scope>
    <source>
        <strain evidence="2 3">BR 11622</strain>
    </source>
</reference>
<evidence type="ECO:0000259" key="1">
    <source>
        <dbReference type="Pfam" id="PF01261"/>
    </source>
</evidence>
<dbReference type="InterPro" id="IPR050312">
    <property type="entry name" value="IolE/XylAMocC-like"/>
</dbReference>
<dbReference type="PANTHER" id="PTHR12110:SF53">
    <property type="entry name" value="BLR5974 PROTEIN"/>
    <property type="match status" value="1"/>
</dbReference>
<gene>
    <name evidence="2" type="ORF">FBZ90_101274</name>
</gene>
<keyword evidence="3" id="KW-1185">Reference proteome</keyword>
<accession>A0A560HK82</accession>
<dbReference type="RefSeq" id="WP_145729237.1">
    <property type="nucleotide sequence ID" value="NZ_VITR01000001.1"/>
</dbReference>
<name>A0A560HK82_9PROT</name>
<keyword evidence="2" id="KW-0413">Isomerase</keyword>
<feature type="domain" description="Xylose isomerase-like TIM barrel" evidence="1">
    <location>
        <begin position="30"/>
        <end position="309"/>
    </location>
</feature>
<evidence type="ECO:0000313" key="2">
    <source>
        <dbReference type="EMBL" id="TWB45939.1"/>
    </source>
</evidence>
<dbReference type="Proteomes" id="UP000315751">
    <property type="component" value="Unassembled WGS sequence"/>
</dbReference>
<dbReference type="SUPFAM" id="SSF51658">
    <property type="entry name" value="Xylose isomerase-like"/>
    <property type="match status" value="1"/>
</dbReference>
<sequence length="334" mass="38232">MANAIKRGVSLYSYQEETYLQKMTLEDVIAASARMGALGIEVVSEQSFWGYPAPLPDATYDHWHALMDKYGTTPVCHDLMLDYKKYKGRLMPFEEQVASMKVDIAHAARLGCPFTRALVSISPEVLAAVAPYAEEKGVKVLIEVHAPLHFDHPWIQRHYEVMEKLGSDHLGFLPDMGIFVKRFPRVWKERFIRQGCPEKVADHIEQAYEARTLAEYVINDVEKMKAGPAAMAMVTTLRHNLYANPRRMLEFMHRIHNIHAKFYEMTADLVEPSIPYEEIIPVLVEGGYQGYLCSEYEGNRWVEDAFPVDSVEQVRRQQAMFERLLSPKPTAHAA</sequence>
<dbReference type="EMBL" id="VITR01000001">
    <property type="protein sequence ID" value="TWB45939.1"/>
    <property type="molecule type" value="Genomic_DNA"/>
</dbReference>
<evidence type="ECO:0000313" key="3">
    <source>
        <dbReference type="Proteomes" id="UP000315751"/>
    </source>
</evidence>
<dbReference type="Pfam" id="PF01261">
    <property type="entry name" value="AP_endonuc_2"/>
    <property type="match status" value="1"/>
</dbReference>
<dbReference type="PANTHER" id="PTHR12110">
    <property type="entry name" value="HYDROXYPYRUVATE ISOMERASE"/>
    <property type="match status" value="1"/>
</dbReference>